<dbReference type="GO" id="GO:0006520">
    <property type="term" value="P:amino acid metabolic process"/>
    <property type="evidence" value="ECO:0007669"/>
    <property type="project" value="InterPro"/>
</dbReference>
<dbReference type="InterPro" id="IPR050596">
    <property type="entry name" value="AspAT/PAT-like"/>
</dbReference>
<evidence type="ECO:0000256" key="1">
    <source>
        <dbReference type="ARBA" id="ARBA00001933"/>
    </source>
</evidence>
<dbReference type="PRINTS" id="PR00753">
    <property type="entry name" value="ACCSYNTHASE"/>
</dbReference>
<comment type="cofactor">
    <cofactor evidence="1 6">
        <name>pyridoxal 5'-phosphate</name>
        <dbReference type="ChEBI" id="CHEBI:597326"/>
    </cofactor>
</comment>
<evidence type="ECO:0000256" key="6">
    <source>
        <dbReference type="RuleBase" id="RU000481"/>
    </source>
</evidence>
<accession>A1ZNS1</accession>
<dbReference type="Gene3D" id="3.40.640.10">
    <property type="entry name" value="Type I PLP-dependent aspartate aminotransferase-like (Major domain)"/>
    <property type="match status" value="1"/>
</dbReference>
<dbReference type="PANTHER" id="PTHR46383">
    <property type="entry name" value="ASPARTATE AMINOTRANSFERASE"/>
    <property type="match status" value="1"/>
</dbReference>
<dbReference type="EC" id="2.6.1.-" evidence="6"/>
<evidence type="ECO:0000256" key="5">
    <source>
        <dbReference type="ARBA" id="ARBA00022898"/>
    </source>
</evidence>
<proteinExistence type="inferred from homology"/>
<dbReference type="Pfam" id="PF00155">
    <property type="entry name" value="Aminotran_1_2"/>
    <property type="match status" value="1"/>
</dbReference>
<dbReference type="Gene3D" id="3.90.1150.10">
    <property type="entry name" value="Aspartate Aminotransferase, domain 1"/>
    <property type="match status" value="1"/>
</dbReference>
<comment type="caution">
    <text evidence="8">The sequence shown here is derived from an EMBL/GenBank/DDBJ whole genome shotgun (WGS) entry which is preliminary data.</text>
</comment>
<dbReference type="FunFam" id="3.40.640.10:FF:000033">
    <property type="entry name" value="Aspartate aminotransferase"/>
    <property type="match status" value="1"/>
</dbReference>
<dbReference type="CDD" id="cd00609">
    <property type="entry name" value="AAT_like"/>
    <property type="match status" value="1"/>
</dbReference>
<reference evidence="8 9" key="1">
    <citation type="submission" date="2007-01" db="EMBL/GenBank/DDBJ databases">
        <authorList>
            <person name="Haygood M."/>
            <person name="Podell S."/>
            <person name="Anderson C."/>
            <person name="Hopkinson B."/>
            <person name="Roe K."/>
            <person name="Barbeau K."/>
            <person name="Gaasterland T."/>
            <person name="Ferriera S."/>
            <person name="Johnson J."/>
            <person name="Kravitz S."/>
            <person name="Beeson K."/>
            <person name="Sutton G."/>
            <person name="Rogers Y.-H."/>
            <person name="Friedman R."/>
            <person name="Frazier M."/>
            <person name="Venter J.C."/>
        </authorList>
    </citation>
    <scope>NUCLEOTIDE SEQUENCE [LARGE SCALE GENOMIC DNA]</scope>
    <source>
        <strain evidence="8 9">ATCC 23134</strain>
    </source>
</reference>
<dbReference type="EMBL" id="AAWS01000019">
    <property type="protein sequence ID" value="EAY27960.1"/>
    <property type="molecule type" value="Genomic_DNA"/>
</dbReference>
<keyword evidence="9" id="KW-1185">Reference proteome</keyword>
<evidence type="ECO:0000313" key="9">
    <source>
        <dbReference type="Proteomes" id="UP000004095"/>
    </source>
</evidence>
<dbReference type="InterPro" id="IPR015421">
    <property type="entry name" value="PyrdxlP-dep_Trfase_major"/>
</dbReference>
<protein>
    <recommendedName>
        <fullName evidence="6">Aminotransferase</fullName>
        <ecNumber evidence="6">2.6.1.-</ecNumber>
    </recommendedName>
</protein>
<dbReference type="SUPFAM" id="SSF53383">
    <property type="entry name" value="PLP-dependent transferases"/>
    <property type="match status" value="1"/>
</dbReference>
<dbReference type="eggNOG" id="COG0436">
    <property type="taxonomic scope" value="Bacteria"/>
</dbReference>
<sequence>MSVETKNPQATQVLSERINRLAESATIAMAKKARELEAKGQAVIKLNFGEPDFQTPDHIKAAAKQAIDDGFTFYTPVSGYPQLRQAIADKLKRDNGLKWEAENIVVSTGAKQSLANVLMCLLNPGDEVVVFTPYWVTYREIIKVAEGKPVMVSGSLENNFKVTPEQLKAAITPKTKAILYSSPSNPTGSVYSKDELRALADVLKAHEDVFVIADEIYEYVIFQDEYVSMGAFEDMHDRVVTVNGFSKGFAMTGWRVGYLAAPTWLASACDKLQGQFTSGTCSIAQKAAYAAITGDLAPSHDMAKAYLRRRDLVLDLMKDIKGFKTYLPDGAFYIFPDVSYYYGKSDGENTINNSIDLCMYILNNAHVSLVPGEAFGADNCLRFSFAASDEDLKTAMQRIKTVLEKLN</sequence>
<dbReference type="InterPro" id="IPR004839">
    <property type="entry name" value="Aminotransferase_I/II_large"/>
</dbReference>
<gene>
    <name evidence="8" type="ORF">M23134_02629</name>
</gene>
<keyword evidence="3 6" id="KW-0032">Aminotransferase</keyword>
<evidence type="ECO:0000259" key="7">
    <source>
        <dbReference type="Pfam" id="PF00155"/>
    </source>
</evidence>
<dbReference type="GO" id="GO:0008483">
    <property type="term" value="F:transaminase activity"/>
    <property type="evidence" value="ECO:0007669"/>
    <property type="project" value="UniProtKB-KW"/>
</dbReference>
<keyword evidence="5" id="KW-0663">Pyridoxal phosphate</keyword>
<organism evidence="8 9">
    <name type="scientific">Microscilla marina ATCC 23134</name>
    <dbReference type="NCBI Taxonomy" id="313606"/>
    <lineage>
        <taxon>Bacteria</taxon>
        <taxon>Pseudomonadati</taxon>
        <taxon>Bacteroidota</taxon>
        <taxon>Cytophagia</taxon>
        <taxon>Cytophagales</taxon>
        <taxon>Microscillaceae</taxon>
        <taxon>Microscilla</taxon>
    </lineage>
</organism>
<comment type="similarity">
    <text evidence="2 6">Belongs to the class-I pyridoxal-phosphate-dependent aminotransferase family.</text>
</comment>
<dbReference type="PROSITE" id="PS00105">
    <property type="entry name" value="AA_TRANSFER_CLASS_1"/>
    <property type="match status" value="1"/>
</dbReference>
<dbReference type="OrthoDB" id="1489696at2"/>
<keyword evidence="4 6" id="KW-0808">Transferase</keyword>
<feature type="domain" description="Aminotransferase class I/classII large" evidence="7">
    <location>
        <begin position="43"/>
        <end position="399"/>
    </location>
</feature>
<evidence type="ECO:0000256" key="2">
    <source>
        <dbReference type="ARBA" id="ARBA00007441"/>
    </source>
</evidence>
<dbReference type="PANTHER" id="PTHR46383:SF1">
    <property type="entry name" value="ASPARTATE AMINOTRANSFERASE"/>
    <property type="match status" value="1"/>
</dbReference>
<dbReference type="AlphaFoldDB" id="A1ZNS1"/>
<dbReference type="RefSeq" id="WP_002698615.1">
    <property type="nucleotide sequence ID" value="NZ_AAWS01000019.1"/>
</dbReference>
<evidence type="ECO:0000256" key="4">
    <source>
        <dbReference type="ARBA" id="ARBA00022679"/>
    </source>
</evidence>
<dbReference type="Proteomes" id="UP000004095">
    <property type="component" value="Unassembled WGS sequence"/>
</dbReference>
<evidence type="ECO:0000313" key="8">
    <source>
        <dbReference type="EMBL" id="EAY27960.1"/>
    </source>
</evidence>
<name>A1ZNS1_MICM2</name>
<dbReference type="GO" id="GO:0030170">
    <property type="term" value="F:pyridoxal phosphate binding"/>
    <property type="evidence" value="ECO:0007669"/>
    <property type="project" value="InterPro"/>
</dbReference>
<dbReference type="InterPro" id="IPR004838">
    <property type="entry name" value="NHTrfase_class1_PyrdxlP-BS"/>
</dbReference>
<evidence type="ECO:0000256" key="3">
    <source>
        <dbReference type="ARBA" id="ARBA00022576"/>
    </source>
</evidence>
<dbReference type="InterPro" id="IPR015424">
    <property type="entry name" value="PyrdxlP-dep_Trfase"/>
</dbReference>
<dbReference type="InterPro" id="IPR015422">
    <property type="entry name" value="PyrdxlP-dep_Trfase_small"/>
</dbReference>